<comment type="function">
    <text evidence="5">Zinc chaperone that directly transfers zinc cofactor to target proteins, thereby activating them. Zinc is transferred from the CXCC motif in the GTPase domain to the zinc binding site in target proteins in a process requiring GTP hydrolysis.</text>
</comment>
<dbReference type="PANTHER" id="PTHR13748">
    <property type="entry name" value="COBW-RELATED"/>
    <property type="match status" value="1"/>
</dbReference>
<dbReference type="Gene3D" id="3.40.50.300">
    <property type="entry name" value="P-loop containing nucleotide triphosphate hydrolases"/>
    <property type="match status" value="1"/>
</dbReference>
<proteinExistence type="inferred from homology"/>
<dbReference type="EMBL" id="JACIEQ010000006">
    <property type="protein sequence ID" value="MBB4023520.1"/>
    <property type="molecule type" value="Genomic_DNA"/>
</dbReference>
<name>A0A840CE52_9RHOB</name>
<comment type="caution">
    <text evidence="8">The sequence shown here is derived from an EMBL/GenBank/DDBJ whole genome shotgun (WGS) entry which is preliminary data.</text>
</comment>
<dbReference type="SUPFAM" id="SSF90002">
    <property type="entry name" value="Hypothetical protein YjiA, C-terminal domain"/>
    <property type="match status" value="1"/>
</dbReference>
<feature type="domain" description="CobW C-terminal" evidence="7">
    <location>
        <begin position="242"/>
        <end position="336"/>
    </location>
</feature>
<keyword evidence="2" id="KW-0378">Hydrolase</keyword>
<dbReference type="InterPro" id="IPR003495">
    <property type="entry name" value="CobW/HypB/UreG_nucleotide-bd"/>
</dbReference>
<dbReference type="SUPFAM" id="SSF52540">
    <property type="entry name" value="P-loop containing nucleoside triphosphate hydrolases"/>
    <property type="match status" value="1"/>
</dbReference>
<dbReference type="GO" id="GO:0005737">
    <property type="term" value="C:cytoplasm"/>
    <property type="evidence" value="ECO:0007669"/>
    <property type="project" value="TreeGrafter"/>
</dbReference>
<dbReference type="RefSeq" id="WP_082386603.1">
    <property type="nucleotide sequence ID" value="NZ_JACIEQ010000006.1"/>
</dbReference>
<evidence type="ECO:0000256" key="5">
    <source>
        <dbReference type="ARBA" id="ARBA00045658"/>
    </source>
</evidence>
<dbReference type="PANTHER" id="PTHR13748:SF62">
    <property type="entry name" value="COBW DOMAIN-CONTAINING PROTEIN"/>
    <property type="match status" value="1"/>
</dbReference>
<organism evidence="8 9">
    <name type="scientific">Actibacterium naphthalenivorans</name>
    <dbReference type="NCBI Taxonomy" id="1614693"/>
    <lineage>
        <taxon>Bacteria</taxon>
        <taxon>Pseudomonadati</taxon>
        <taxon>Pseudomonadota</taxon>
        <taxon>Alphaproteobacteria</taxon>
        <taxon>Rhodobacterales</taxon>
        <taxon>Roseobacteraceae</taxon>
        <taxon>Actibacterium</taxon>
    </lineage>
</organism>
<dbReference type="GO" id="GO:0016787">
    <property type="term" value="F:hydrolase activity"/>
    <property type="evidence" value="ECO:0007669"/>
    <property type="project" value="UniProtKB-KW"/>
</dbReference>
<keyword evidence="3" id="KW-0143">Chaperone</keyword>
<keyword evidence="9" id="KW-1185">Reference proteome</keyword>
<evidence type="ECO:0000256" key="3">
    <source>
        <dbReference type="ARBA" id="ARBA00023186"/>
    </source>
</evidence>
<comment type="similarity">
    <text evidence="4">Belongs to the SIMIBI class G3E GTPase family. ZNG1 subfamily.</text>
</comment>
<dbReference type="Gene3D" id="3.30.1220.10">
    <property type="entry name" value="CobW-like, C-terminal domain"/>
    <property type="match status" value="1"/>
</dbReference>
<evidence type="ECO:0000259" key="7">
    <source>
        <dbReference type="SMART" id="SM00833"/>
    </source>
</evidence>
<dbReference type="SMART" id="SM00833">
    <property type="entry name" value="CobW_C"/>
    <property type="match status" value="1"/>
</dbReference>
<dbReference type="InterPro" id="IPR027417">
    <property type="entry name" value="P-loop_NTPase"/>
</dbReference>
<dbReference type="InterPro" id="IPR051316">
    <property type="entry name" value="Zinc-reg_GTPase_activator"/>
</dbReference>
<evidence type="ECO:0000256" key="6">
    <source>
        <dbReference type="ARBA" id="ARBA00049117"/>
    </source>
</evidence>
<dbReference type="Proteomes" id="UP000585681">
    <property type="component" value="Unassembled WGS sequence"/>
</dbReference>
<evidence type="ECO:0000313" key="9">
    <source>
        <dbReference type="Proteomes" id="UP000585681"/>
    </source>
</evidence>
<dbReference type="GO" id="GO:0000166">
    <property type="term" value="F:nucleotide binding"/>
    <property type="evidence" value="ECO:0007669"/>
    <property type="project" value="UniProtKB-KW"/>
</dbReference>
<dbReference type="InterPro" id="IPR036627">
    <property type="entry name" value="CobW-likC_sf"/>
</dbReference>
<reference evidence="8" key="1">
    <citation type="submission" date="2020-08" db="EMBL/GenBank/DDBJ databases">
        <title>Genomic Encyclopedia of Type Strains, Phase IV (KMG-IV): sequencing the most valuable type-strain genomes for metagenomic binning, comparative biology and taxonomic classification.</title>
        <authorList>
            <person name="Goeker M."/>
        </authorList>
    </citation>
    <scope>NUCLEOTIDE SEQUENCE [LARGE SCALE GENOMIC DNA]</scope>
    <source>
        <strain evidence="8">DSM 105040</strain>
    </source>
</reference>
<dbReference type="CDD" id="cd03112">
    <property type="entry name" value="CobW-like"/>
    <property type="match status" value="1"/>
</dbReference>
<protein>
    <submittedName>
        <fullName evidence="8">G3E family GTPase</fullName>
    </submittedName>
</protein>
<evidence type="ECO:0000313" key="8">
    <source>
        <dbReference type="EMBL" id="MBB4023520.1"/>
    </source>
</evidence>
<dbReference type="InterPro" id="IPR011629">
    <property type="entry name" value="CobW-like_C"/>
</dbReference>
<sequence length="358" mass="38872">MAILATPTYLLTGFLGSGKTTLLNNWLKQPEFSDVAVIVNEFGAVGIDNDLISKSDEDTIELTTGCLCCTVRGSLVETLMALFVKRQQGQVRHFNAVVIETTGLADPVPVIQALMTTPVSGNFHLAKIITTVEAPQGLSTIDRHAEAAKQVAVADDIVITKGDLVAEGHVNVANALKTLNPGAPIHNTAPSAPLALSAILGSGSLETSAQFNGPKYWQNADVVKQDDRHHHRHDLNRHNSEIGSFVLTFDEPLRWQEVAAWMDALVIAHGEDILRVKGILEIENTDQPIVVQSVQKLFHPPFALEQWPDGTRQSRVVFITKAISESFVREVFDIIRSARKPSASPSILSELELTGATS</sequence>
<evidence type="ECO:0000256" key="1">
    <source>
        <dbReference type="ARBA" id="ARBA00022741"/>
    </source>
</evidence>
<gene>
    <name evidence="8" type="ORF">GGR17_003355</name>
</gene>
<evidence type="ECO:0000256" key="4">
    <source>
        <dbReference type="ARBA" id="ARBA00034320"/>
    </source>
</evidence>
<comment type="catalytic activity">
    <reaction evidence="6">
        <text>GTP + H2O = GDP + phosphate + H(+)</text>
        <dbReference type="Rhea" id="RHEA:19669"/>
        <dbReference type="ChEBI" id="CHEBI:15377"/>
        <dbReference type="ChEBI" id="CHEBI:15378"/>
        <dbReference type="ChEBI" id="CHEBI:37565"/>
        <dbReference type="ChEBI" id="CHEBI:43474"/>
        <dbReference type="ChEBI" id="CHEBI:58189"/>
    </reaction>
    <physiologicalReaction direction="left-to-right" evidence="6">
        <dbReference type="Rhea" id="RHEA:19670"/>
    </physiologicalReaction>
</comment>
<accession>A0A840CE52</accession>
<evidence type="ECO:0000256" key="2">
    <source>
        <dbReference type="ARBA" id="ARBA00022801"/>
    </source>
</evidence>
<dbReference type="Pfam" id="PF07683">
    <property type="entry name" value="CobW_C"/>
    <property type="match status" value="1"/>
</dbReference>
<dbReference type="AlphaFoldDB" id="A0A840CE52"/>
<dbReference type="Pfam" id="PF02492">
    <property type="entry name" value="cobW"/>
    <property type="match status" value="1"/>
</dbReference>
<keyword evidence="1" id="KW-0547">Nucleotide-binding</keyword>